<sequence length="1077" mass="122671">MAPTTTTQPTPPWNAIINYNFNNHHAQNKSNASNTAAFDSNVDQLFSKVDHYFQSRAALNNNNDHPNNKVLDHFLQQQVGVASSSGPFVAQHNPHAIPQNSSPLPPLPTRTSSLISFHPSSSTTTLQQQGSTHSHDSIPQQQHPYERHATTHEMHRHSVVGTYSPPSYQQQTHSELSPTFLSNSNHRNSMSPQTPPSIISQQPPHNPTQVEQKRRSKSVSFNVEEEETKLKPLPRPPSINMSNTNNTHQPTANMPITNHTTTSSIYSKSEESFNHRATISFDIYVRPEEDEIDYPTSSLTTPLTSSEVSFDTNWKHDGHNLEAMMCRQSFIAPSFASKFERDFGDNQAIEYPHVPPSQFDNDNRSDIFSIGSSYNPNAIPNASNAMPNGFSNIQDEDDDFDDNQNYFDFIQLGLLDPKEFDTLTQTLCKIFEIIYIKFGMLPNDYSLTLLDKQCPSQLSSLVSIASKSVIREITLAIIERANSDKKKDLKIFDGNSTSQGVQFIAKSIRDIARESLINLRQELETSSQFAVSKTEVDNNEQIDELEMIPKSMVKEKKAVDRYLQQVNNVNTKLNEKGDTLVHAVCWYGYRDVLEYLHKEKGANLYLKNNDGKYPLDYCITQHNLSCSLYIIGSCHSLQLLSNEKLREVVKRDVLSAKKKQVTKSLYQCLKKSKIKPNVKDEFGMTPLHYACIFRFEGTAKILLDHPNLRINEADKMKRTALHLCAITNNLEMIERLCKRADIYRNAQDEHGETFLHCYMRYVYSEDNGPKYDNPILLLHKIQTENKWFRSPIVDCGLLLAHAGSLEKMNQYNDFVISCWNQIVKFGLNESFIIVDHGLLEGIVDSEVVKFCIISTFKQFIIPPKRNHKRPYRMYMGIGMDTGLRKKSVNFIPGSTSKDANYYLKIRSYGSPNLNEVQFKDITESGGRIFYINGVSVRECVQKMNAYLIEAVYKGDINRAKKDGRYDCGAQLELKRKPVVQVKYGKSIKHLKTATIYHQVIDVATLKTYTFSAIDLKDLQFLFTDLQNFPEDSRATWIQNSHKQTPLALAISLIRHLVKNNKVEQNSILTLPITAFKM</sequence>
<dbReference type="CDD" id="cd22541">
    <property type="entry name" value="SP5_N"/>
    <property type="match status" value="1"/>
</dbReference>
<dbReference type="AlphaFoldDB" id="A0A6A5C3K5"/>
<dbReference type="RefSeq" id="XP_044568660.1">
    <property type="nucleotide sequence ID" value="XM_044711653.1"/>
</dbReference>
<gene>
    <name evidence="4" type="ORF">FDP41_007862</name>
</gene>
<dbReference type="SUPFAM" id="SSF48403">
    <property type="entry name" value="Ankyrin repeat"/>
    <property type="match status" value="1"/>
</dbReference>
<evidence type="ECO:0000256" key="2">
    <source>
        <dbReference type="ARBA" id="ARBA00023043"/>
    </source>
</evidence>
<dbReference type="OMA" id="ISCWNQI"/>
<dbReference type="InterPro" id="IPR002110">
    <property type="entry name" value="Ankyrin_rpt"/>
</dbReference>
<evidence type="ECO:0000313" key="5">
    <source>
        <dbReference type="Proteomes" id="UP000444721"/>
    </source>
</evidence>
<dbReference type="PANTHER" id="PTHR24198">
    <property type="entry name" value="ANKYRIN REPEAT AND PROTEIN KINASE DOMAIN-CONTAINING PROTEIN"/>
    <property type="match status" value="1"/>
</dbReference>
<evidence type="ECO:0000313" key="4">
    <source>
        <dbReference type="EMBL" id="KAF0983947.1"/>
    </source>
</evidence>
<evidence type="ECO:0000256" key="1">
    <source>
        <dbReference type="ARBA" id="ARBA00022737"/>
    </source>
</evidence>
<accession>A0A6A5C3K5</accession>
<feature type="compositionally biased region" description="Polar residues" evidence="3">
    <location>
        <begin position="239"/>
        <end position="257"/>
    </location>
</feature>
<dbReference type="Pfam" id="PF12796">
    <property type="entry name" value="Ank_2"/>
    <property type="match status" value="1"/>
</dbReference>
<dbReference type="VEuPathDB" id="AmoebaDB:NF0113760"/>
<name>A0A6A5C3K5_NAEFO</name>
<feature type="compositionally biased region" description="Low complexity" evidence="3">
    <location>
        <begin position="109"/>
        <end position="132"/>
    </location>
</feature>
<dbReference type="OrthoDB" id="207120at2759"/>
<feature type="compositionally biased region" description="Polar residues" evidence="3">
    <location>
        <begin position="164"/>
        <end position="190"/>
    </location>
</feature>
<comment type="caution">
    <text evidence="4">The sequence shown here is derived from an EMBL/GenBank/DDBJ whole genome shotgun (WGS) entry which is preliminary data.</text>
</comment>
<feature type="region of interest" description="Disordered" evidence="3">
    <location>
        <begin position="160"/>
        <end position="257"/>
    </location>
</feature>
<dbReference type="Proteomes" id="UP000444721">
    <property type="component" value="Unassembled WGS sequence"/>
</dbReference>
<organism evidence="4 5">
    <name type="scientific">Naegleria fowleri</name>
    <name type="common">Brain eating amoeba</name>
    <dbReference type="NCBI Taxonomy" id="5763"/>
    <lineage>
        <taxon>Eukaryota</taxon>
        <taxon>Discoba</taxon>
        <taxon>Heterolobosea</taxon>
        <taxon>Tetramitia</taxon>
        <taxon>Eutetramitia</taxon>
        <taxon>Vahlkampfiidae</taxon>
        <taxon>Naegleria</taxon>
    </lineage>
</organism>
<dbReference type="GeneID" id="68115080"/>
<keyword evidence="1" id="KW-0677">Repeat</keyword>
<reference evidence="4 5" key="1">
    <citation type="journal article" date="2019" name="Sci. Rep.">
        <title>Nanopore sequencing improves the draft genome of the human pathogenic amoeba Naegleria fowleri.</title>
        <authorList>
            <person name="Liechti N."/>
            <person name="Schurch N."/>
            <person name="Bruggmann R."/>
            <person name="Wittwer M."/>
        </authorList>
    </citation>
    <scope>NUCLEOTIDE SEQUENCE [LARGE SCALE GENOMIC DNA]</scope>
    <source>
        <strain evidence="4 5">ATCC 30894</strain>
    </source>
</reference>
<feature type="region of interest" description="Disordered" evidence="3">
    <location>
        <begin position="85"/>
        <end position="143"/>
    </location>
</feature>
<dbReference type="VEuPathDB" id="AmoebaDB:NfTy_005340"/>
<keyword evidence="5" id="KW-1185">Reference proteome</keyword>
<dbReference type="InterPro" id="IPR036770">
    <property type="entry name" value="Ankyrin_rpt-contain_sf"/>
</dbReference>
<dbReference type="Gene3D" id="1.25.40.20">
    <property type="entry name" value="Ankyrin repeat-containing domain"/>
    <property type="match status" value="2"/>
</dbReference>
<keyword evidence="2" id="KW-0040">ANK repeat</keyword>
<dbReference type="PANTHER" id="PTHR24198:SF165">
    <property type="entry name" value="ANKYRIN REPEAT-CONTAINING PROTEIN-RELATED"/>
    <property type="match status" value="1"/>
</dbReference>
<protein>
    <submittedName>
        <fullName evidence="4">Uncharacterized protein</fullName>
    </submittedName>
</protein>
<dbReference type="SMART" id="SM00248">
    <property type="entry name" value="ANK"/>
    <property type="match status" value="6"/>
</dbReference>
<proteinExistence type="predicted"/>
<dbReference type="VEuPathDB" id="AmoebaDB:FDP41_007862"/>
<evidence type="ECO:0000256" key="3">
    <source>
        <dbReference type="SAM" id="MobiDB-lite"/>
    </source>
</evidence>
<dbReference type="EMBL" id="VFQX01000004">
    <property type="protein sequence ID" value="KAF0983947.1"/>
    <property type="molecule type" value="Genomic_DNA"/>
</dbReference>